<organism evidence="15 16">
    <name type="scientific">Gracilibacillus halophilus YIM-C55.5</name>
    <dbReference type="NCBI Taxonomy" id="1308866"/>
    <lineage>
        <taxon>Bacteria</taxon>
        <taxon>Bacillati</taxon>
        <taxon>Bacillota</taxon>
        <taxon>Bacilli</taxon>
        <taxon>Bacillales</taxon>
        <taxon>Bacillaceae</taxon>
        <taxon>Gracilibacillus</taxon>
    </lineage>
</organism>
<protein>
    <recommendedName>
        <fullName evidence="5">L-lysine N6-monooxygenase MbtG</fullName>
        <ecNumber evidence="4">1.14.13.59</ecNumber>
    </recommendedName>
    <alternativeName>
        <fullName evidence="13">Lysine 6-N-hydroxylase</fullName>
    </alternativeName>
    <alternativeName>
        <fullName evidence="12">Lysine N6-hydroxylase</fullName>
    </alternativeName>
    <alternativeName>
        <fullName evidence="10">Lysine-N-oxygenase</fullName>
    </alternativeName>
    <alternativeName>
        <fullName evidence="11">Mycobactin synthase protein G</fullName>
    </alternativeName>
</protein>
<comment type="pathway">
    <text evidence="2">Siderophore biosynthesis.</text>
</comment>
<dbReference type="Pfam" id="PF13434">
    <property type="entry name" value="Lys_Orn_oxgnase"/>
    <property type="match status" value="1"/>
</dbReference>
<dbReference type="STRING" id="1308866.J416_11447"/>
<dbReference type="RefSeq" id="WP_003471082.1">
    <property type="nucleotide sequence ID" value="NZ_APML01000048.1"/>
</dbReference>
<dbReference type="EC" id="1.14.13.59" evidence="4"/>
<keyword evidence="9" id="KW-0560">Oxidoreductase</keyword>
<keyword evidence="15" id="KW-0503">Monooxygenase</keyword>
<gene>
    <name evidence="15" type="ORF">J416_11447</name>
</gene>
<dbReference type="InterPro" id="IPR036188">
    <property type="entry name" value="FAD/NAD-bd_sf"/>
</dbReference>
<feature type="non-terminal residue" evidence="15">
    <location>
        <position position="1"/>
    </location>
</feature>
<comment type="caution">
    <text evidence="15">The sequence shown here is derived from an EMBL/GenBank/DDBJ whole genome shotgun (WGS) entry which is preliminary data.</text>
</comment>
<comment type="cofactor">
    <cofactor evidence="1">
        <name>FAD</name>
        <dbReference type="ChEBI" id="CHEBI:57692"/>
    </cofactor>
</comment>
<keyword evidence="7" id="KW-0274">FAD</keyword>
<evidence type="ECO:0000256" key="13">
    <source>
        <dbReference type="ARBA" id="ARBA00032738"/>
    </source>
</evidence>
<name>N4WAP5_9BACI</name>
<evidence type="ECO:0000256" key="1">
    <source>
        <dbReference type="ARBA" id="ARBA00001974"/>
    </source>
</evidence>
<evidence type="ECO:0000256" key="5">
    <source>
        <dbReference type="ARBA" id="ARBA00016406"/>
    </source>
</evidence>
<evidence type="ECO:0000256" key="12">
    <source>
        <dbReference type="ARBA" id="ARBA00032493"/>
    </source>
</evidence>
<keyword evidence="8" id="KW-0521">NADP</keyword>
<reference evidence="15 16" key="1">
    <citation type="submission" date="2013-03" db="EMBL/GenBank/DDBJ databases">
        <title>Draft genome sequence of Gracibacillus halophilus YIM-C55.5, a moderately halophilic and thermophilic organism from the Xiaochaidamu salt lake.</title>
        <authorList>
            <person name="Sugumar T."/>
            <person name="Polireddy D.R."/>
            <person name="Antony A."/>
            <person name="Madhava Y.R."/>
            <person name="Sivakumar N."/>
        </authorList>
    </citation>
    <scope>NUCLEOTIDE SEQUENCE [LARGE SCALE GENOMIC DNA]</scope>
    <source>
        <strain evidence="15 16">YIM-C55.5</strain>
    </source>
</reference>
<evidence type="ECO:0000256" key="4">
    <source>
        <dbReference type="ARBA" id="ARBA00013076"/>
    </source>
</evidence>
<proteinExistence type="inferred from homology"/>
<evidence type="ECO:0000256" key="2">
    <source>
        <dbReference type="ARBA" id="ARBA00004924"/>
    </source>
</evidence>
<dbReference type="Proteomes" id="UP000012283">
    <property type="component" value="Unassembled WGS sequence"/>
</dbReference>
<keyword evidence="16" id="KW-1185">Reference proteome</keyword>
<evidence type="ECO:0000256" key="9">
    <source>
        <dbReference type="ARBA" id="ARBA00023002"/>
    </source>
</evidence>
<dbReference type="EMBL" id="APML01000048">
    <property type="protein sequence ID" value="ENH96339.1"/>
    <property type="molecule type" value="Genomic_DNA"/>
</dbReference>
<dbReference type="PANTHER" id="PTHR42802">
    <property type="entry name" value="MONOOXYGENASE"/>
    <property type="match status" value="1"/>
</dbReference>
<evidence type="ECO:0000313" key="16">
    <source>
        <dbReference type="Proteomes" id="UP000012283"/>
    </source>
</evidence>
<evidence type="ECO:0000256" key="7">
    <source>
        <dbReference type="ARBA" id="ARBA00022827"/>
    </source>
</evidence>
<evidence type="ECO:0000256" key="8">
    <source>
        <dbReference type="ARBA" id="ARBA00022857"/>
    </source>
</evidence>
<comment type="similarity">
    <text evidence="3">Belongs to the lysine N(6)-hydroxylase/L-ornithine N(5)-oxygenase family.</text>
</comment>
<dbReference type="AlphaFoldDB" id="N4WAP5"/>
<dbReference type="SUPFAM" id="SSF51905">
    <property type="entry name" value="FAD/NAD(P)-binding domain"/>
    <property type="match status" value="1"/>
</dbReference>
<evidence type="ECO:0000256" key="11">
    <source>
        <dbReference type="ARBA" id="ARBA00031158"/>
    </source>
</evidence>
<comment type="catalytic activity">
    <reaction evidence="14">
        <text>L-lysine + NADPH + O2 = N(6)-hydroxy-L-lysine + NADP(+) + H2O</text>
        <dbReference type="Rhea" id="RHEA:23228"/>
        <dbReference type="ChEBI" id="CHEBI:15377"/>
        <dbReference type="ChEBI" id="CHEBI:15379"/>
        <dbReference type="ChEBI" id="CHEBI:32551"/>
        <dbReference type="ChEBI" id="CHEBI:57783"/>
        <dbReference type="ChEBI" id="CHEBI:57820"/>
        <dbReference type="ChEBI" id="CHEBI:58349"/>
        <dbReference type="EC" id="1.14.13.59"/>
    </reaction>
</comment>
<dbReference type="OrthoDB" id="7527071at2"/>
<sequence length="203" mass="23907">KLGQEVFTPDYVNYFHQLSYKKRMESLDLLGQLRKGIDAETLHHIHEWLYHKSVENQRLNVTIQPLTEITKITKNGDRLTVHGEQRQKEEAISFDTDKAILGTGYQPNLPDWFYSRFEDNIQWEDEHQFQVTKNYRLAFKHGERSHHFYTLTNIEHSHGTGATNLGLAVDRNIQIINEVANKTIYPLQRDTTFTQFMPETDEC</sequence>
<keyword evidence="6" id="KW-0285">Flavoprotein</keyword>
<dbReference type="eggNOG" id="COG3486">
    <property type="taxonomic scope" value="Bacteria"/>
</dbReference>
<evidence type="ECO:0000256" key="6">
    <source>
        <dbReference type="ARBA" id="ARBA00022630"/>
    </source>
</evidence>
<dbReference type="PANTHER" id="PTHR42802:SF1">
    <property type="entry name" value="L-ORNITHINE N(5)-MONOOXYGENASE"/>
    <property type="match status" value="1"/>
</dbReference>
<dbReference type="InterPro" id="IPR025700">
    <property type="entry name" value="Lys/Orn_oxygenase"/>
</dbReference>
<accession>N4WAP5</accession>
<evidence type="ECO:0000256" key="3">
    <source>
        <dbReference type="ARBA" id="ARBA00007588"/>
    </source>
</evidence>
<evidence type="ECO:0000256" key="10">
    <source>
        <dbReference type="ARBA" id="ARBA00029939"/>
    </source>
</evidence>
<dbReference type="PATRIC" id="fig|1308866.3.peg.2313"/>
<dbReference type="GO" id="GO:0047091">
    <property type="term" value="F:L-lysine 6-monooxygenase (NADPH) activity"/>
    <property type="evidence" value="ECO:0007669"/>
    <property type="project" value="UniProtKB-EC"/>
</dbReference>
<dbReference type="Gene3D" id="3.50.50.60">
    <property type="entry name" value="FAD/NAD(P)-binding domain"/>
    <property type="match status" value="1"/>
</dbReference>
<evidence type="ECO:0000256" key="14">
    <source>
        <dbReference type="ARBA" id="ARBA00048407"/>
    </source>
</evidence>
<evidence type="ECO:0000313" key="15">
    <source>
        <dbReference type="EMBL" id="ENH96339.1"/>
    </source>
</evidence>